<accession>A0A059JA71</accession>
<dbReference type="InterPro" id="IPR011009">
    <property type="entry name" value="Kinase-like_dom_sf"/>
</dbReference>
<dbReference type="SUPFAM" id="SSF56112">
    <property type="entry name" value="Protein kinase-like (PK-like)"/>
    <property type="match status" value="1"/>
</dbReference>
<evidence type="ECO:0008006" key="3">
    <source>
        <dbReference type="Google" id="ProtNLM"/>
    </source>
</evidence>
<name>A0A059JA71_TRIIM</name>
<gene>
    <name evidence="1" type="ORF">H109_03427</name>
</gene>
<sequence length="84" mass="9524">MDFITNSTIIPVPKVYETRHVQTERCKEFCIVMEYISGKPLNKTWNDLDEGQKTTICLQVNGYLAQLRELTGDQIMATDGGALK</sequence>
<dbReference type="PANTHER" id="PTHR21310">
    <property type="entry name" value="AMINOGLYCOSIDE PHOSPHOTRANSFERASE-RELATED-RELATED"/>
    <property type="match status" value="1"/>
</dbReference>
<dbReference type="HOGENOM" id="CLU_2529080_0_0_1"/>
<dbReference type="STRING" id="1215338.A0A059JA71"/>
<organism evidence="1 2">
    <name type="scientific">Trichophyton interdigitale (strain MR816)</name>
    <dbReference type="NCBI Taxonomy" id="1215338"/>
    <lineage>
        <taxon>Eukaryota</taxon>
        <taxon>Fungi</taxon>
        <taxon>Dikarya</taxon>
        <taxon>Ascomycota</taxon>
        <taxon>Pezizomycotina</taxon>
        <taxon>Eurotiomycetes</taxon>
        <taxon>Eurotiomycetidae</taxon>
        <taxon>Onygenales</taxon>
        <taxon>Arthrodermataceae</taxon>
        <taxon>Trichophyton</taxon>
    </lineage>
</organism>
<comment type="caution">
    <text evidence="1">The sequence shown here is derived from an EMBL/GenBank/DDBJ whole genome shotgun (WGS) entry which is preliminary data.</text>
</comment>
<dbReference type="PANTHER" id="PTHR21310:SF58">
    <property type="entry name" value="AMINOGLYCOSIDE PHOSPHOTRANSFERASE DOMAIN-CONTAINING PROTEIN"/>
    <property type="match status" value="1"/>
</dbReference>
<keyword evidence="2" id="KW-1185">Reference proteome</keyword>
<protein>
    <recommendedName>
        <fullName evidence="3">Aminoglycoside phosphotransferase domain-containing protein</fullName>
    </recommendedName>
</protein>
<evidence type="ECO:0000313" key="1">
    <source>
        <dbReference type="EMBL" id="KDB24730.1"/>
    </source>
</evidence>
<dbReference type="AlphaFoldDB" id="A0A059JA71"/>
<dbReference type="OrthoDB" id="8300194at2759"/>
<reference evidence="1 2" key="1">
    <citation type="submission" date="2014-02" db="EMBL/GenBank/DDBJ databases">
        <title>The Genome Sequence of Trichophyton interdigitale MR816.</title>
        <authorList>
            <consortium name="The Broad Institute Genomics Platform"/>
            <person name="Cuomo C.A."/>
            <person name="White T.C."/>
            <person name="Graser Y."/>
            <person name="Martinez-Rossi N."/>
            <person name="Heitman J."/>
            <person name="Young S.K."/>
            <person name="Zeng Q."/>
            <person name="Gargeya S."/>
            <person name="Abouelleil A."/>
            <person name="Alvarado L."/>
            <person name="Chapman S.B."/>
            <person name="Gainer-Dewar J."/>
            <person name="Goldberg J."/>
            <person name="Griggs A."/>
            <person name="Gujja S."/>
            <person name="Hansen M."/>
            <person name="Howarth C."/>
            <person name="Imamovic A."/>
            <person name="Larimer J."/>
            <person name="Martinez D."/>
            <person name="Murphy C."/>
            <person name="Pearson M.D."/>
            <person name="Persinoti G."/>
            <person name="Poon T."/>
            <person name="Priest M."/>
            <person name="Roberts A.D."/>
            <person name="Saif S."/>
            <person name="Shea T.D."/>
            <person name="Sykes S.N."/>
            <person name="Wortman J."/>
            <person name="Nusbaum C."/>
            <person name="Birren B."/>
        </authorList>
    </citation>
    <scope>NUCLEOTIDE SEQUENCE [LARGE SCALE GENOMIC DNA]</scope>
    <source>
        <strain evidence="1 2">MR816</strain>
    </source>
</reference>
<dbReference type="InterPro" id="IPR051678">
    <property type="entry name" value="AGP_Transferase"/>
</dbReference>
<evidence type="ECO:0000313" key="2">
    <source>
        <dbReference type="Proteomes" id="UP000024533"/>
    </source>
</evidence>
<dbReference type="EMBL" id="AOKY01000243">
    <property type="protein sequence ID" value="KDB24730.1"/>
    <property type="molecule type" value="Genomic_DNA"/>
</dbReference>
<proteinExistence type="predicted"/>
<dbReference type="Proteomes" id="UP000024533">
    <property type="component" value="Unassembled WGS sequence"/>
</dbReference>